<dbReference type="InterPro" id="IPR016197">
    <property type="entry name" value="Chromo-like_dom_sf"/>
</dbReference>
<gene>
    <name evidence="2" type="ORF">Tco_0654865</name>
</gene>
<evidence type="ECO:0000259" key="1">
    <source>
        <dbReference type="PROSITE" id="PS50013"/>
    </source>
</evidence>
<keyword evidence="2" id="KW-0808">Transferase</keyword>
<dbReference type="SUPFAM" id="SSF54160">
    <property type="entry name" value="Chromo domain-like"/>
    <property type="match status" value="1"/>
</dbReference>
<name>A0ABQ4X4H6_9ASTR</name>
<dbReference type="Proteomes" id="UP001151760">
    <property type="component" value="Unassembled WGS sequence"/>
</dbReference>
<keyword evidence="3" id="KW-1185">Reference proteome</keyword>
<reference evidence="2" key="2">
    <citation type="submission" date="2022-01" db="EMBL/GenBank/DDBJ databases">
        <authorList>
            <person name="Yamashiro T."/>
            <person name="Shiraishi A."/>
            <person name="Satake H."/>
            <person name="Nakayama K."/>
        </authorList>
    </citation>
    <scope>NUCLEOTIDE SEQUENCE</scope>
</reference>
<organism evidence="2 3">
    <name type="scientific">Tanacetum coccineum</name>
    <dbReference type="NCBI Taxonomy" id="301880"/>
    <lineage>
        <taxon>Eukaryota</taxon>
        <taxon>Viridiplantae</taxon>
        <taxon>Streptophyta</taxon>
        <taxon>Embryophyta</taxon>
        <taxon>Tracheophyta</taxon>
        <taxon>Spermatophyta</taxon>
        <taxon>Magnoliopsida</taxon>
        <taxon>eudicotyledons</taxon>
        <taxon>Gunneridae</taxon>
        <taxon>Pentapetalae</taxon>
        <taxon>asterids</taxon>
        <taxon>campanulids</taxon>
        <taxon>Asterales</taxon>
        <taxon>Asteraceae</taxon>
        <taxon>Asteroideae</taxon>
        <taxon>Anthemideae</taxon>
        <taxon>Anthemidinae</taxon>
        <taxon>Tanacetum</taxon>
    </lineage>
</organism>
<reference evidence="2" key="1">
    <citation type="journal article" date="2022" name="Int. J. Mol. Sci.">
        <title>Draft Genome of Tanacetum Coccineum: Genomic Comparison of Closely Related Tanacetum-Family Plants.</title>
        <authorList>
            <person name="Yamashiro T."/>
            <person name="Shiraishi A."/>
            <person name="Nakayama K."/>
            <person name="Satake H."/>
        </authorList>
    </citation>
    <scope>NUCLEOTIDE SEQUENCE</scope>
</reference>
<dbReference type="GO" id="GO:0003964">
    <property type="term" value="F:RNA-directed DNA polymerase activity"/>
    <property type="evidence" value="ECO:0007669"/>
    <property type="project" value="UniProtKB-KW"/>
</dbReference>
<evidence type="ECO:0000313" key="3">
    <source>
        <dbReference type="Proteomes" id="UP001151760"/>
    </source>
</evidence>
<dbReference type="Gene3D" id="2.40.50.40">
    <property type="match status" value="1"/>
</dbReference>
<comment type="caution">
    <text evidence="2">The sequence shown here is derived from an EMBL/GenBank/DDBJ whole genome shotgun (WGS) entry which is preliminary data.</text>
</comment>
<dbReference type="PROSITE" id="PS50013">
    <property type="entry name" value="CHROMO_2"/>
    <property type="match status" value="1"/>
</dbReference>
<proteinExistence type="predicted"/>
<keyword evidence="2" id="KW-0548">Nucleotidyltransferase</keyword>
<dbReference type="EMBL" id="BQNB010009197">
    <property type="protein sequence ID" value="GJS60081.1"/>
    <property type="molecule type" value="Genomic_DNA"/>
</dbReference>
<dbReference type="InterPro" id="IPR023780">
    <property type="entry name" value="Chromo_domain"/>
</dbReference>
<dbReference type="Pfam" id="PF00385">
    <property type="entry name" value="Chromo"/>
    <property type="match status" value="1"/>
</dbReference>
<keyword evidence="2" id="KW-0695">RNA-directed DNA polymerase</keyword>
<evidence type="ECO:0000313" key="2">
    <source>
        <dbReference type="EMBL" id="GJS60081.1"/>
    </source>
</evidence>
<protein>
    <submittedName>
        <fullName evidence="2">Reverse transcriptase</fullName>
    </submittedName>
</protein>
<dbReference type="InterPro" id="IPR000953">
    <property type="entry name" value="Chromo/chromo_shadow_dom"/>
</dbReference>
<accession>A0ABQ4X4H6</accession>
<feature type="domain" description="Chromo" evidence="1">
    <location>
        <begin position="11"/>
        <end position="70"/>
    </location>
</feature>
<sequence length="70" mass="8047">MLPHCGPNGLLSAEPVAILDRRLAKVNNRAVAYVLVKWSNHTDEDATWENYTDLIQRDWWCSSSKMEDSK</sequence>